<dbReference type="Pfam" id="PF13560">
    <property type="entry name" value="HTH_31"/>
    <property type="match status" value="1"/>
</dbReference>
<proteinExistence type="predicted"/>
<feature type="compositionally biased region" description="Low complexity" evidence="1">
    <location>
        <begin position="11"/>
        <end position="20"/>
    </location>
</feature>
<dbReference type="SMART" id="SM00530">
    <property type="entry name" value="HTH_XRE"/>
    <property type="match status" value="1"/>
</dbReference>
<sequence length="282" mass="31263">MPAPAPARPVTSQPTTTPTSALADLDGGALRWKVRTRLRAAREAAGLTQAQTATRCRWSTSKQDRIENGHTRLTWADTDVLARVLGVPDPDRRELLDLIDAADRHADPWSDVYASLRSVHRDVITAETTATRITVWALGLLPELVQAREYATATSTHTDPDRWWDLLAYRQHQAAKRGLRLDVLADETTVYRADEIQRQHLLRLHDTGRARIRIVPITARTHPGLLGGFGIYHADIGPVLHWHDANGGTLDRGVDADHAIHQRLAQLHALSQPVTEFCGTSG</sequence>
<name>A0A8J7GNT3_9ACTN</name>
<dbReference type="Pfam" id="PF19054">
    <property type="entry name" value="DUF5753"/>
    <property type="match status" value="1"/>
</dbReference>
<protein>
    <submittedName>
        <fullName evidence="3">Transcriptional regulator with XRE-family HTH domain</fullName>
    </submittedName>
</protein>
<organism evidence="3 4">
    <name type="scientific">Longispora fulva</name>
    <dbReference type="NCBI Taxonomy" id="619741"/>
    <lineage>
        <taxon>Bacteria</taxon>
        <taxon>Bacillati</taxon>
        <taxon>Actinomycetota</taxon>
        <taxon>Actinomycetes</taxon>
        <taxon>Micromonosporales</taxon>
        <taxon>Micromonosporaceae</taxon>
        <taxon>Longispora</taxon>
    </lineage>
</organism>
<dbReference type="RefSeq" id="WP_197006979.1">
    <property type="nucleotide sequence ID" value="NZ_BONS01000005.1"/>
</dbReference>
<dbReference type="InterPro" id="IPR001387">
    <property type="entry name" value="Cro/C1-type_HTH"/>
</dbReference>
<dbReference type="Gene3D" id="1.10.260.40">
    <property type="entry name" value="lambda repressor-like DNA-binding domains"/>
    <property type="match status" value="1"/>
</dbReference>
<feature type="domain" description="HTH cro/C1-type" evidence="2">
    <location>
        <begin position="38"/>
        <end position="93"/>
    </location>
</feature>
<comment type="caution">
    <text evidence="3">The sequence shown here is derived from an EMBL/GenBank/DDBJ whole genome shotgun (WGS) entry which is preliminary data.</text>
</comment>
<reference evidence="3" key="1">
    <citation type="submission" date="2020-11" db="EMBL/GenBank/DDBJ databases">
        <title>Sequencing the genomes of 1000 actinobacteria strains.</title>
        <authorList>
            <person name="Klenk H.-P."/>
        </authorList>
    </citation>
    <scope>NUCLEOTIDE SEQUENCE</scope>
    <source>
        <strain evidence="3">DSM 45356</strain>
    </source>
</reference>
<evidence type="ECO:0000259" key="2">
    <source>
        <dbReference type="PROSITE" id="PS50943"/>
    </source>
</evidence>
<evidence type="ECO:0000256" key="1">
    <source>
        <dbReference type="SAM" id="MobiDB-lite"/>
    </source>
</evidence>
<dbReference type="GO" id="GO:0003677">
    <property type="term" value="F:DNA binding"/>
    <property type="evidence" value="ECO:0007669"/>
    <property type="project" value="InterPro"/>
</dbReference>
<dbReference type="SUPFAM" id="SSF47413">
    <property type="entry name" value="lambda repressor-like DNA-binding domains"/>
    <property type="match status" value="1"/>
</dbReference>
<evidence type="ECO:0000313" key="4">
    <source>
        <dbReference type="Proteomes" id="UP000622552"/>
    </source>
</evidence>
<accession>A0A8J7GNT3</accession>
<dbReference type="Proteomes" id="UP000622552">
    <property type="component" value="Unassembled WGS sequence"/>
</dbReference>
<dbReference type="CDD" id="cd00093">
    <property type="entry name" value="HTH_XRE"/>
    <property type="match status" value="1"/>
</dbReference>
<dbReference type="InterPro" id="IPR043917">
    <property type="entry name" value="DUF5753"/>
</dbReference>
<dbReference type="AlphaFoldDB" id="A0A8J7GNT3"/>
<dbReference type="EMBL" id="JADOUF010000001">
    <property type="protein sequence ID" value="MBG6140438.1"/>
    <property type="molecule type" value="Genomic_DNA"/>
</dbReference>
<dbReference type="PROSITE" id="PS50943">
    <property type="entry name" value="HTH_CROC1"/>
    <property type="match status" value="1"/>
</dbReference>
<gene>
    <name evidence="3" type="ORF">IW245_006632</name>
</gene>
<keyword evidence="4" id="KW-1185">Reference proteome</keyword>
<dbReference type="InterPro" id="IPR010982">
    <property type="entry name" value="Lambda_DNA-bd_dom_sf"/>
</dbReference>
<evidence type="ECO:0000313" key="3">
    <source>
        <dbReference type="EMBL" id="MBG6140438.1"/>
    </source>
</evidence>
<feature type="region of interest" description="Disordered" evidence="1">
    <location>
        <begin position="1"/>
        <end position="23"/>
    </location>
</feature>